<dbReference type="Proteomes" id="UP000887159">
    <property type="component" value="Unassembled WGS sequence"/>
</dbReference>
<dbReference type="EMBL" id="BMAU01021201">
    <property type="protein sequence ID" value="GFX97913.1"/>
    <property type="molecule type" value="Genomic_DNA"/>
</dbReference>
<organism evidence="1 2">
    <name type="scientific">Trichonephila clavipes</name>
    <name type="common">Golden silk orbweaver</name>
    <name type="synonym">Nephila clavipes</name>
    <dbReference type="NCBI Taxonomy" id="2585209"/>
    <lineage>
        <taxon>Eukaryota</taxon>
        <taxon>Metazoa</taxon>
        <taxon>Ecdysozoa</taxon>
        <taxon>Arthropoda</taxon>
        <taxon>Chelicerata</taxon>
        <taxon>Arachnida</taxon>
        <taxon>Araneae</taxon>
        <taxon>Araneomorphae</taxon>
        <taxon>Entelegynae</taxon>
        <taxon>Araneoidea</taxon>
        <taxon>Nephilidae</taxon>
        <taxon>Trichonephila</taxon>
    </lineage>
</organism>
<protein>
    <submittedName>
        <fullName evidence="1">Uncharacterized protein</fullName>
    </submittedName>
</protein>
<comment type="caution">
    <text evidence="1">The sequence shown here is derived from an EMBL/GenBank/DDBJ whole genome shotgun (WGS) entry which is preliminary data.</text>
</comment>
<keyword evidence="2" id="KW-1185">Reference proteome</keyword>
<proteinExistence type="predicted"/>
<evidence type="ECO:0000313" key="1">
    <source>
        <dbReference type="EMBL" id="GFX97913.1"/>
    </source>
</evidence>
<evidence type="ECO:0000313" key="2">
    <source>
        <dbReference type="Proteomes" id="UP000887159"/>
    </source>
</evidence>
<sequence length="138" mass="15398">MIKFIDFCEVQFLPESVTRVADISGDHCCPYASALIQRDFGCVLRVQQTNQLPHDAKVDLVLQPAREAIKSSDRRRTFGQSVPHVVAHYPVKICLWPSAEGKEGQLAPTSRRCSTGSLKGRQCVLEKCQSGIQYCHIP</sequence>
<gene>
    <name evidence="1" type="ORF">TNCV_4905641</name>
</gene>
<accession>A0A8X6RN36</accession>
<dbReference type="AlphaFoldDB" id="A0A8X6RN36"/>
<name>A0A8X6RN36_TRICX</name>
<reference evidence="1" key="1">
    <citation type="submission" date="2020-08" db="EMBL/GenBank/DDBJ databases">
        <title>Multicomponent nature underlies the extraordinary mechanical properties of spider dragline silk.</title>
        <authorList>
            <person name="Kono N."/>
            <person name="Nakamura H."/>
            <person name="Mori M."/>
            <person name="Yoshida Y."/>
            <person name="Ohtoshi R."/>
            <person name="Malay A.D."/>
            <person name="Moran D.A.P."/>
            <person name="Tomita M."/>
            <person name="Numata K."/>
            <person name="Arakawa K."/>
        </authorList>
    </citation>
    <scope>NUCLEOTIDE SEQUENCE</scope>
</reference>